<evidence type="ECO:0000256" key="1">
    <source>
        <dbReference type="ARBA" id="ARBA00022603"/>
    </source>
</evidence>
<feature type="compositionally biased region" description="Polar residues" evidence="7">
    <location>
        <begin position="1"/>
        <end position="11"/>
    </location>
</feature>
<dbReference type="Gene3D" id="2.170.270.10">
    <property type="entry name" value="SET domain"/>
    <property type="match status" value="1"/>
</dbReference>
<evidence type="ECO:0000256" key="2">
    <source>
        <dbReference type="ARBA" id="ARBA00022679"/>
    </source>
</evidence>
<name>A0A9P4NCQ2_9PLEO</name>
<feature type="compositionally biased region" description="Polar residues" evidence="7">
    <location>
        <begin position="208"/>
        <end position="231"/>
    </location>
</feature>
<feature type="region of interest" description="Disordered" evidence="7">
    <location>
        <begin position="186"/>
        <end position="263"/>
    </location>
</feature>
<dbReference type="PANTHER" id="PTHR45747:SF4">
    <property type="entry name" value="HISTONE-LYSINE N-METHYLTRANSFERASE E(Z)"/>
    <property type="match status" value="1"/>
</dbReference>
<sequence length="1293" mass="144818">MAQATEEPSGTSKEDAIVIEDPTGEPLTQPRIERPYRGLPRPRARPPLPRSLERSFPGPGDISIDLTNSDDEKPRSRQSSSSGLLYGSAPTIAQTKPRVSRPASKERIWSRENSKVPGSLPTSAFSSVGGEENGLSAQTTKAMVNSINDKLSKIAYNNNDLISTNLATLPVRHPSLSAQINSLLNRNSPPLDLDPPDPPQMIPSITPNSQTTSARLVSNSKSITDPQSTPTKPSPARLPSNMSSTPLPNSGTSDLKSSPSRRQANVGLPIKSAVIRLTKSASTSSPSYGWKERFRQSKSLSRPTTQPQAHLIKETAQEARSYPSSAQWAEESPQPGLHSAYVPTAGRETNEPIETGIKPINQGRDTHPCPSLKDVDILNVENSAKIVKDCLEKHLIDVREFHSSSVRNMLRTQRNRLNREHRTGTRSTSPSTFTNALKSPFADIKPIQVATSSYTGHAEVMTVCQELTTKKGSKLYLSAPVTSYRSSGPSVPAFHEYVSLKKNILVGGDRKMIYWPYLGEGSQELSIELEKHYDLEMDDHERHIVQAEQCRLYQPHVEAFFAEVEVTWEDILFWLLAQPNDIREICSDQDLVPAELEKKILGRRIHCQEDFDRDAPKWKAFFSTLPRPCMNKLLLANIVCSEFLDLFGLSIWQLARRSKVVQIVELGMNEVVKAGSFLDKDFTYRQLSCRLCHQYYCNSHGEIRDEPGSPRILIDPSNQSSCALTNGSASGSEYEGSQSSDKPDNGYSLEIERSSETDTVTETSQSNLHELNGVAINYRSAVTVATRGGHRESTSTIKYIPLRTSDEKWWADKSNTEMMPNRRPFYPCNHDDSCEDAQCRCFREKILCEKSCGCAMTCERRFRGCDCAKKPGSKIPICRTNHCECFRLNRECDEDLCGRCGAREVLDPVNRYDDDLVRYSCCNVQVTRGIPKRTLLGKSELHGFGLYAGEDIKKGDFISEYTGELLGYEEGERRATEYTHNKTSYTFNLTREQEVDATRAGNKLRFINNAPDRLANCQSKLVLCNSVVRIGLFAKRQIKSGEELFFDYCYPPSFIEDFLLPGQKAEAAGKRATQLAKIMAAKKAQPRTKKPSVVGRTESRKKLSTPERRAQTQNAREAKLAKLSKKGAQSQYDAAPTAAHTKIQSVIGSLPWRNDDKSSSAESKNASSSDIFESQSQEYIQNTDIEDEDYTESEGEDYDEINRVNDLQETDNNEEGSERGWKGKKHEQIRSNLRRKTASDSVAVVRSARLKRPMKPYHIENVPNSRGDRDGHRDGARQKRKRRIIDDDDDDDE</sequence>
<dbReference type="GO" id="GO:0031507">
    <property type="term" value="P:heterochromatin formation"/>
    <property type="evidence" value="ECO:0007669"/>
    <property type="project" value="TreeGrafter"/>
</dbReference>
<keyword evidence="3" id="KW-0949">S-adenosyl-L-methionine</keyword>
<dbReference type="GO" id="GO:0032259">
    <property type="term" value="P:methylation"/>
    <property type="evidence" value="ECO:0007669"/>
    <property type="project" value="UniProtKB-KW"/>
</dbReference>
<keyword evidence="5" id="KW-0804">Transcription</keyword>
<dbReference type="InterPro" id="IPR001214">
    <property type="entry name" value="SET_dom"/>
</dbReference>
<evidence type="ECO:0000256" key="4">
    <source>
        <dbReference type="ARBA" id="ARBA00023015"/>
    </source>
</evidence>
<feature type="compositionally biased region" description="Acidic residues" evidence="7">
    <location>
        <begin position="1184"/>
        <end position="1199"/>
    </location>
</feature>
<feature type="compositionally biased region" description="Polar residues" evidence="7">
    <location>
        <begin position="240"/>
        <end position="263"/>
    </location>
</feature>
<dbReference type="InterPro" id="IPR041355">
    <property type="entry name" value="Pre-SET_CXC"/>
</dbReference>
<evidence type="ECO:0000256" key="6">
    <source>
        <dbReference type="ARBA" id="ARBA00048568"/>
    </source>
</evidence>
<evidence type="ECO:0000256" key="3">
    <source>
        <dbReference type="ARBA" id="ARBA00022691"/>
    </source>
</evidence>
<feature type="region of interest" description="Disordered" evidence="7">
    <location>
        <begin position="279"/>
        <end position="337"/>
    </location>
</feature>
<comment type="catalytic activity">
    <reaction evidence="6">
        <text>L-lysyl(27)-[histone H3] + 3 S-adenosyl-L-methionine = N(6),N(6),N(6)-trimethyl-L-lysyl(27)-[histone H3] + 3 S-adenosyl-L-homocysteine + 3 H(+)</text>
        <dbReference type="Rhea" id="RHEA:60292"/>
        <dbReference type="Rhea" id="RHEA-COMP:15535"/>
        <dbReference type="Rhea" id="RHEA-COMP:15548"/>
        <dbReference type="ChEBI" id="CHEBI:15378"/>
        <dbReference type="ChEBI" id="CHEBI:29969"/>
        <dbReference type="ChEBI" id="CHEBI:57856"/>
        <dbReference type="ChEBI" id="CHEBI:59789"/>
        <dbReference type="ChEBI" id="CHEBI:61961"/>
        <dbReference type="EC" id="2.1.1.356"/>
    </reaction>
</comment>
<feature type="domain" description="CXC" evidence="9">
    <location>
        <begin position="806"/>
        <end position="917"/>
    </location>
</feature>
<dbReference type="OrthoDB" id="6141102at2759"/>
<feature type="region of interest" description="Disordered" evidence="7">
    <location>
        <begin position="1078"/>
        <end position="1293"/>
    </location>
</feature>
<evidence type="ECO:0000259" key="9">
    <source>
        <dbReference type="PROSITE" id="PS51633"/>
    </source>
</evidence>
<dbReference type="EMBL" id="ML986578">
    <property type="protein sequence ID" value="KAF2270827.1"/>
    <property type="molecule type" value="Genomic_DNA"/>
</dbReference>
<dbReference type="GO" id="GO:0005634">
    <property type="term" value="C:nucleus"/>
    <property type="evidence" value="ECO:0007669"/>
    <property type="project" value="TreeGrafter"/>
</dbReference>
<dbReference type="SMART" id="SM00317">
    <property type="entry name" value="SET"/>
    <property type="match status" value="1"/>
</dbReference>
<dbReference type="GO" id="GO:0003682">
    <property type="term" value="F:chromatin binding"/>
    <property type="evidence" value="ECO:0007669"/>
    <property type="project" value="TreeGrafter"/>
</dbReference>
<feature type="compositionally biased region" description="Pro residues" evidence="7">
    <location>
        <begin position="192"/>
        <end position="201"/>
    </location>
</feature>
<dbReference type="Pfam" id="PF00856">
    <property type="entry name" value="SET"/>
    <property type="match status" value="1"/>
</dbReference>
<organism evidence="10 11">
    <name type="scientific">Lojkania enalia</name>
    <dbReference type="NCBI Taxonomy" id="147567"/>
    <lineage>
        <taxon>Eukaryota</taxon>
        <taxon>Fungi</taxon>
        <taxon>Dikarya</taxon>
        <taxon>Ascomycota</taxon>
        <taxon>Pezizomycotina</taxon>
        <taxon>Dothideomycetes</taxon>
        <taxon>Pleosporomycetidae</taxon>
        <taxon>Pleosporales</taxon>
        <taxon>Pleosporales incertae sedis</taxon>
        <taxon>Lojkania</taxon>
    </lineage>
</organism>
<protein>
    <recommendedName>
        <fullName evidence="12">SET domain-containing protein</fullName>
    </recommendedName>
</protein>
<feature type="compositionally biased region" description="Basic and acidic residues" evidence="7">
    <location>
        <begin position="1216"/>
        <end position="1229"/>
    </location>
</feature>
<accession>A0A9P4NCQ2</accession>
<gene>
    <name evidence="10" type="ORF">CC78DRAFT_573183</name>
</gene>
<dbReference type="SUPFAM" id="SSF82199">
    <property type="entry name" value="SET domain"/>
    <property type="match status" value="1"/>
</dbReference>
<evidence type="ECO:0000313" key="10">
    <source>
        <dbReference type="EMBL" id="KAF2270827.1"/>
    </source>
</evidence>
<dbReference type="InterPro" id="IPR026489">
    <property type="entry name" value="CXC_dom"/>
</dbReference>
<dbReference type="Proteomes" id="UP000800093">
    <property type="component" value="Unassembled WGS sequence"/>
</dbReference>
<keyword evidence="4" id="KW-0805">Transcription regulation</keyword>
<feature type="region of interest" description="Disordered" evidence="7">
    <location>
        <begin position="725"/>
        <end position="748"/>
    </location>
</feature>
<keyword evidence="1" id="KW-0489">Methyltransferase</keyword>
<dbReference type="SMART" id="SM01114">
    <property type="entry name" value="CXC"/>
    <property type="match status" value="1"/>
</dbReference>
<keyword evidence="2" id="KW-0808">Transferase</keyword>
<evidence type="ECO:0000256" key="7">
    <source>
        <dbReference type="SAM" id="MobiDB-lite"/>
    </source>
</evidence>
<dbReference type="InterPro" id="IPR045318">
    <property type="entry name" value="EZH1/2-like"/>
</dbReference>
<feature type="region of interest" description="Disordered" evidence="7">
    <location>
        <begin position="1"/>
        <end position="133"/>
    </location>
</feature>
<comment type="caution">
    <text evidence="10">The sequence shown here is derived from an EMBL/GenBank/DDBJ whole genome shotgun (WGS) entry which is preliminary data.</text>
</comment>
<evidence type="ECO:0008006" key="12">
    <source>
        <dbReference type="Google" id="ProtNLM"/>
    </source>
</evidence>
<feature type="compositionally biased region" description="Basic and acidic residues" evidence="7">
    <location>
        <begin position="1266"/>
        <end position="1277"/>
    </location>
</feature>
<feature type="compositionally biased region" description="Low complexity" evidence="7">
    <location>
        <begin position="1160"/>
        <end position="1169"/>
    </location>
</feature>
<evidence type="ECO:0000256" key="5">
    <source>
        <dbReference type="ARBA" id="ARBA00023163"/>
    </source>
</evidence>
<reference evidence="11" key="1">
    <citation type="journal article" date="2020" name="Stud. Mycol.">
        <title>101 Dothideomycetes genomes: A test case for predicting lifestyles and emergence of pathogens.</title>
        <authorList>
            <person name="Haridas S."/>
            <person name="Albert R."/>
            <person name="Binder M."/>
            <person name="Bloem J."/>
            <person name="LaButti K."/>
            <person name="Salamov A."/>
            <person name="Andreopoulos B."/>
            <person name="Baker S."/>
            <person name="Barry K."/>
            <person name="Bills G."/>
            <person name="Bluhm B."/>
            <person name="Cannon C."/>
            <person name="Castanera R."/>
            <person name="Culley D."/>
            <person name="Daum C."/>
            <person name="Ezra D."/>
            <person name="Gonzalez J."/>
            <person name="Henrissat B."/>
            <person name="Kuo A."/>
            <person name="Liang C."/>
            <person name="Lipzen A."/>
            <person name="Lutzoni F."/>
            <person name="Magnuson J."/>
            <person name="Mondo S."/>
            <person name="Nolan M."/>
            <person name="Ohm R."/>
            <person name="Pangilinan J."/>
            <person name="Park H.-J."/>
            <person name="Ramirez L."/>
            <person name="Alfaro M."/>
            <person name="Sun H."/>
            <person name="Tritt A."/>
            <person name="Yoshinaga Y."/>
            <person name="Zwiers L.-H."/>
            <person name="Turgeon B."/>
            <person name="Goodwin S."/>
            <person name="Spatafora J."/>
            <person name="Crous P."/>
            <person name="Grigoriev I."/>
        </authorList>
    </citation>
    <scope>NUCLEOTIDE SEQUENCE [LARGE SCALE GENOMIC DNA]</scope>
    <source>
        <strain evidence="11">CBS 304.66</strain>
    </source>
</reference>
<feature type="compositionally biased region" description="Basic and acidic residues" evidence="7">
    <location>
        <begin position="1097"/>
        <end position="1120"/>
    </location>
</feature>
<feature type="domain" description="SET" evidence="8">
    <location>
        <begin position="922"/>
        <end position="1049"/>
    </location>
</feature>
<feature type="compositionally biased region" description="Polar residues" evidence="7">
    <location>
        <begin position="297"/>
        <end position="308"/>
    </location>
</feature>
<dbReference type="GO" id="GO:0140951">
    <property type="term" value="F:histone H3K27 trimethyltransferase activity"/>
    <property type="evidence" value="ECO:0007669"/>
    <property type="project" value="UniProtKB-EC"/>
</dbReference>
<dbReference type="PROSITE" id="PS51633">
    <property type="entry name" value="CXC"/>
    <property type="match status" value="1"/>
</dbReference>
<dbReference type="PANTHER" id="PTHR45747">
    <property type="entry name" value="HISTONE-LYSINE N-METHYLTRANSFERASE E(Z)"/>
    <property type="match status" value="1"/>
</dbReference>
<dbReference type="InterPro" id="IPR033467">
    <property type="entry name" value="Tesmin/TSO1-like_CXC"/>
</dbReference>
<dbReference type="InterPro" id="IPR046341">
    <property type="entry name" value="SET_dom_sf"/>
</dbReference>
<proteinExistence type="predicted"/>
<feature type="compositionally biased region" description="Polar residues" evidence="7">
    <location>
        <begin position="725"/>
        <end position="740"/>
    </location>
</feature>
<feature type="compositionally biased region" description="Polar residues" evidence="7">
    <location>
        <begin position="1170"/>
        <end position="1183"/>
    </location>
</feature>
<feature type="compositionally biased region" description="Basic and acidic residues" evidence="7">
    <location>
        <begin position="103"/>
        <end position="114"/>
    </location>
</feature>
<keyword evidence="11" id="KW-1185">Reference proteome</keyword>
<dbReference type="Pfam" id="PF18264">
    <property type="entry name" value="preSET_CXC"/>
    <property type="match status" value="1"/>
</dbReference>
<evidence type="ECO:0000259" key="8">
    <source>
        <dbReference type="PROSITE" id="PS50280"/>
    </source>
</evidence>
<evidence type="ECO:0000313" key="11">
    <source>
        <dbReference type="Proteomes" id="UP000800093"/>
    </source>
</evidence>
<dbReference type="PROSITE" id="PS50280">
    <property type="entry name" value="SET"/>
    <property type="match status" value="1"/>
</dbReference>